<keyword evidence="1" id="KW-0472">Membrane</keyword>
<dbReference type="PANTHER" id="PTHR31325">
    <property type="entry name" value="OS01G0798800 PROTEIN-RELATED"/>
    <property type="match status" value="1"/>
</dbReference>
<dbReference type="Proteomes" id="UP000593564">
    <property type="component" value="Unassembled WGS sequence"/>
</dbReference>
<proteinExistence type="predicted"/>
<dbReference type="Pfam" id="PF13968">
    <property type="entry name" value="DUF4220"/>
    <property type="match status" value="1"/>
</dbReference>
<keyword evidence="2" id="KW-0732">Signal</keyword>
<evidence type="ECO:0000313" key="5">
    <source>
        <dbReference type="Proteomes" id="UP000593564"/>
    </source>
</evidence>
<comment type="caution">
    <text evidence="4">The sequence shown here is derived from an EMBL/GenBank/DDBJ whole genome shotgun (WGS) entry which is preliminary data.</text>
</comment>
<reference evidence="5" key="1">
    <citation type="journal article" date="2020" name="Nat. Commun.">
        <title>Genome assembly of wild tea tree DASZ reveals pedigree and selection history of tea varieties.</title>
        <authorList>
            <person name="Zhang W."/>
            <person name="Zhang Y."/>
            <person name="Qiu H."/>
            <person name="Guo Y."/>
            <person name="Wan H."/>
            <person name="Zhang X."/>
            <person name="Scossa F."/>
            <person name="Alseekh S."/>
            <person name="Zhang Q."/>
            <person name="Wang P."/>
            <person name="Xu L."/>
            <person name="Schmidt M.H."/>
            <person name="Jia X."/>
            <person name="Li D."/>
            <person name="Zhu A."/>
            <person name="Guo F."/>
            <person name="Chen W."/>
            <person name="Ni D."/>
            <person name="Usadel B."/>
            <person name="Fernie A.R."/>
            <person name="Wen W."/>
        </authorList>
    </citation>
    <scope>NUCLEOTIDE SEQUENCE [LARGE SCALE GENOMIC DNA]</scope>
    <source>
        <strain evidence="5">cv. G240</strain>
    </source>
</reference>
<protein>
    <recommendedName>
        <fullName evidence="3">DUF4220 domain-containing protein</fullName>
    </recommendedName>
</protein>
<dbReference type="AlphaFoldDB" id="A0A7J7GJ53"/>
<feature type="transmembrane region" description="Helical" evidence="1">
    <location>
        <begin position="69"/>
        <end position="88"/>
    </location>
</feature>
<gene>
    <name evidence="4" type="ORF">HYC85_023695</name>
</gene>
<evidence type="ECO:0000259" key="3">
    <source>
        <dbReference type="Pfam" id="PF13968"/>
    </source>
</evidence>
<evidence type="ECO:0000256" key="1">
    <source>
        <dbReference type="SAM" id="Phobius"/>
    </source>
</evidence>
<keyword evidence="5" id="KW-1185">Reference proteome</keyword>
<feature type="transmembrane region" description="Helical" evidence="1">
    <location>
        <begin position="147"/>
        <end position="170"/>
    </location>
</feature>
<feature type="transmembrane region" description="Helical" evidence="1">
    <location>
        <begin position="190"/>
        <end position="210"/>
    </location>
</feature>
<keyword evidence="1" id="KW-1133">Transmembrane helix</keyword>
<reference evidence="4 5" key="2">
    <citation type="submission" date="2020-07" db="EMBL/GenBank/DDBJ databases">
        <title>Genome assembly of wild tea tree DASZ reveals pedigree and selection history of tea varieties.</title>
        <authorList>
            <person name="Zhang W."/>
        </authorList>
    </citation>
    <scope>NUCLEOTIDE SEQUENCE [LARGE SCALE GENOMIC DNA]</scope>
    <source>
        <strain evidence="5">cv. G240</strain>
        <tissue evidence="4">Leaf</tissue>
    </source>
</reference>
<dbReference type="InterPro" id="IPR025315">
    <property type="entry name" value="DUF4220"/>
</dbReference>
<evidence type="ECO:0000313" key="4">
    <source>
        <dbReference type="EMBL" id="KAF5939436.1"/>
    </source>
</evidence>
<name>A0A7J7GJ53_CAMSI</name>
<feature type="chain" id="PRO_5029628943" description="DUF4220 domain-containing protein" evidence="2">
    <location>
        <begin position="19"/>
        <end position="419"/>
    </location>
</feature>
<keyword evidence="1" id="KW-0812">Transmembrane</keyword>
<feature type="signal peptide" evidence="2">
    <location>
        <begin position="1"/>
        <end position="18"/>
    </location>
</feature>
<feature type="transmembrane region" description="Helical" evidence="1">
    <location>
        <begin position="401"/>
        <end position="418"/>
    </location>
</feature>
<sequence>MGLKILLMVFCFWDCTDADSPLSWKAPTPLTSSSVYPPRPRAPFFSISPPLSTVSLKRKKTKKKLRELVGLNCSCLCCPFFCFVFLGAQQTTWFRCTKKMVNFTYITGDSNSTDRTYYYVRAIVLFSLFLQTFLFLFAPLRRRMAKAYIVVPIWLAFVYIDPVAYLAMAIVSSTVGNTSSESSSAIPELVGFWATFLLVHLGGADTITAFSLTDNELWHRHLLQLVSQSATIAYVFFFTLSNKNKLWLPTLLVFVAGFIKYTERIRSLYLASWRNFQDSLLTEPDPGPDYATLMDTYISKKEAKLPSRIVMIPEPERVPKKNNEYEDEPNPLNDLEVVRYAYHFFQTFNGLVFCFDERAQSRTFFLNRTARDAFKVVELELNFFYEILYTKAKVLRGRYGFLLRFVSFVLTVVAIVHFI</sequence>
<dbReference type="EMBL" id="JACBKZ010000011">
    <property type="protein sequence ID" value="KAF5939436.1"/>
    <property type="molecule type" value="Genomic_DNA"/>
</dbReference>
<organism evidence="4 5">
    <name type="scientific">Camellia sinensis</name>
    <name type="common">Tea plant</name>
    <name type="synonym">Thea sinensis</name>
    <dbReference type="NCBI Taxonomy" id="4442"/>
    <lineage>
        <taxon>Eukaryota</taxon>
        <taxon>Viridiplantae</taxon>
        <taxon>Streptophyta</taxon>
        <taxon>Embryophyta</taxon>
        <taxon>Tracheophyta</taxon>
        <taxon>Spermatophyta</taxon>
        <taxon>Magnoliopsida</taxon>
        <taxon>eudicotyledons</taxon>
        <taxon>Gunneridae</taxon>
        <taxon>Pentapetalae</taxon>
        <taxon>asterids</taxon>
        <taxon>Ericales</taxon>
        <taxon>Theaceae</taxon>
        <taxon>Camellia</taxon>
    </lineage>
</organism>
<feature type="domain" description="DUF4220" evidence="3">
    <location>
        <begin position="154"/>
        <end position="418"/>
    </location>
</feature>
<accession>A0A7J7GJ53</accession>
<evidence type="ECO:0000256" key="2">
    <source>
        <dbReference type="SAM" id="SignalP"/>
    </source>
</evidence>
<feature type="transmembrane region" description="Helical" evidence="1">
    <location>
        <begin position="118"/>
        <end position="140"/>
    </location>
</feature>